<name>A0ABV1SLN8_9RHOB</name>
<comment type="caution">
    <text evidence="1">The sequence shown here is derived from an EMBL/GenBank/DDBJ whole genome shotgun (WGS) entry which is preliminary data.</text>
</comment>
<proteinExistence type="predicted"/>
<dbReference type="RefSeq" id="WP_350939124.1">
    <property type="nucleotide sequence ID" value="NZ_JAYWLC010000031.1"/>
</dbReference>
<dbReference type="EMBL" id="JAYWLC010000031">
    <property type="protein sequence ID" value="MER5173812.1"/>
    <property type="molecule type" value="Genomic_DNA"/>
</dbReference>
<organism evidence="1 2">
    <name type="scientific">Thioclava kandeliae</name>
    <dbReference type="NCBI Taxonomy" id="3070818"/>
    <lineage>
        <taxon>Bacteria</taxon>
        <taxon>Pseudomonadati</taxon>
        <taxon>Pseudomonadota</taxon>
        <taxon>Alphaproteobacteria</taxon>
        <taxon>Rhodobacterales</taxon>
        <taxon>Paracoccaceae</taxon>
        <taxon>Thioclava</taxon>
    </lineage>
</organism>
<gene>
    <name evidence="1" type="ORF">VSX56_18815</name>
</gene>
<sequence length="95" mass="10746">MHKVERVWFDPSEDGRGVRMRHSFKASAVAQVETTKDWCCRMIGPEGPISYLVLRFFGLIGGCAVFTVSRLLPANAEIEADEVIFPNSPEWFRDA</sequence>
<dbReference type="Proteomes" id="UP001438953">
    <property type="component" value="Unassembled WGS sequence"/>
</dbReference>
<evidence type="ECO:0000313" key="2">
    <source>
        <dbReference type="Proteomes" id="UP001438953"/>
    </source>
</evidence>
<evidence type="ECO:0000313" key="1">
    <source>
        <dbReference type="EMBL" id="MER5173812.1"/>
    </source>
</evidence>
<protein>
    <submittedName>
        <fullName evidence="1">Uncharacterized protein</fullName>
    </submittedName>
</protein>
<accession>A0ABV1SLN8</accession>
<keyword evidence="2" id="KW-1185">Reference proteome</keyword>
<reference evidence="1 2" key="1">
    <citation type="submission" date="2024-06" db="EMBL/GenBank/DDBJ databases">
        <title>Thioclava kandeliae sp. nov. from a rhizosphere soil sample of Kandelia candel in a mangrove.</title>
        <authorList>
            <person name="Mu T."/>
        </authorList>
    </citation>
    <scope>NUCLEOTIDE SEQUENCE [LARGE SCALE GENOMIC DNA]</scope>
    <source>
        <strain evidence="1 2">CPCC 100088</strain>
    </source>
</reference>